<accession>A0A6S6U8F8</accession>
<keyword evidence="2 7" id="KW-0349">Heme</keyword>
<dbReference type="GO" id="GO:0009055">
    <property type="term" value="F:electron transfer activity"/>
    <property type="evidence" value="ECO:0007669"/>
    <property type="project" value="InterPro"/>
</dbReference>
<evidence type="ECO:0000256" key="7">
    <source>
        <dbReference type="PIRSR" id="PIRSR000027-2"/>
    </source>
</evidence>
<dbReference type="InterPro" id="IPR010980">
    <property type="entry name" value="Cyt_c/b562"/>
</dbReference>
<evidence type="ECO:0000256" key="4">
    <source>
        <dbReference type="ARBA" id="ARBA00022982"/>
    </source>
</evidence>
<dbReference type="GO" id="GO:0022900">
    <property type="term" value="P:electron transport chain"/>
    <property type="evidence" value="ECO:0007669"/>
    <property type="project" value="InterPro"/>
</dbReference>
<feature type="binding site" description="covalent" evidence="7">
    <location>
        <position position="149"/>
    </location>
    <ligand>
        <name>heme c</name>
        <dbReference type="ChEBI" id="CHEBI:61717"/>
    </ligand>
</feature>
<evidence type="ECO:0000256" key="2">
    <source>
        <dbReference type="ARBA" id="ARBA00022617"/>
    </source>
</evidence>
<keyword evidence="5 6" id="KW-0408">Iron</keyword>
<feature type="chain" id="PRO_5027924034" evidence="8">
    <location>
        <begin position="28"/>
        <end position="157"/>
    </location>
</feature>
<evidence type="ECO:0000256" key="5">
    <source>
        <dbReference type="ARBA" id="ARBA00023004"/>
    </source>
</evidence>
<dbReference type="PRINTS" id="PR00608">
    <property type="entry name" value="CYTCHROMECII"/>
</dbReference>
<evidence type="ECO:0000256" key="3">
    <source>
        <dbReference type="ARBA" id="ARBA00022723"/>
    </source>
</evidence>
<dbReference type="SUPFAM" id="SSF47175">
    <property type="entry name" value="Cytochromes"/>
    <property type="match status" value="1"/>
</dbReference>
<feature type="signal peptide" evidence="8">
    <location>
        <begin position="1"/>
        <end position="27"/>
    </location>
</feature>
<feature type="binding site" description="covalent" evidence="7">
    <location>
        <position position="146"/>
    </location>
    <ligand>
        <name>heme c</name>
        <dbReference type="ChEBI" id="CHEBI:61717"/>
    </ligand>
</feature>
<evidence type="ECO:0000256" key="8">
    <source>
        <dbReference type="SAM" id="SignalP"/>
    </source>
</evidence>
<keyword evidence="4" id="KW-0249">Electron transport</keyword>
<feature type="binding site" description="axial binding residue" evidence="6">
    <location>
        <position position="150"/>
    </location>
    <ligand>
        <name>heme c</name>
        <dbReference type="ChEBI" id="CHEBI:61717"/>
    </ligand>
    <ligandPart>
        <name>Fe</name>
        <dbReference type="ChEBI" id="CHEBI:18248"/>
    </ligandPart>
</feature>
<proteinExistence type="predicted"/>
<dbReference type="PROSITE" id="PS51009">
    <property type="entry name" value="CYTCII"/>
    <property type="match status" value="1"/>
</dbReference>
<gene>
    <name evidence="9" type="ORF">HELGO_WM61800</name>
</gene>
<dbReference type="InterPro" id="IPR002321">
    <property type="entry name" value="Cyt_c_II"/>
</dbReference>
<keyword evidence="1" id="KW-0813">Transport</keyword>
<dbReference type="PIRSF" id="PIRSF000027">
    <property type="entry name" value="Cytc_c_prime"/>
    <property type="match status" value="1"/>
</dbReference>
<dbReference type="InterPro" id="IPR012127">
    <property type="entry name" value="Cyt_c_prime"/>
</dbReference>
<dbReference type="Gene3D" id="1.20.120.10">
    <property type="entry name" value="Cytochrome c/b562"/>
    <property type="match status" value="1"/>
</dbReference>
<name>A0A6S6U8F8_9GAMM</name>
<dbReference type="GO" id="GO:0020037">
    <property type="term" value="F:heme binding"/>
    <property type="evidence" value="ECO:0007669"/>
    <property type="project" value="InterPro"/>
</dbReference>
<evidence type="ECO:0000256" key="1">
    <source>
        <dbReference type="ARBA" id="ARBA00022448"/>
    </source>
</evidence>
<evidence type="ECO:0000256" key="6">
    <source>
        <dbReference type="PIRSR" id="PIRSR000027-1"/>
    </source>
</evidence>
<keyword evidence="3 6" id="KW-0479">Metal-binding</keyword>
<dbReference type="GO" id="GO:0005506">
    <property type="term" value="F:iron ion binding"/>
    <property type="evidence" value="ECO:0007669"/>
    <property type="project" value="InterPro"/>
</dbReference>
<sequence length="157" mass="16911">MKNLTTKKIVLTIATTLAVGIAANAMAKNTPEEDAIKYRQGAFTMIGHHFGPMAAMVKGKMEFDAEAFTKNAEAVAALSQFPIHGFIEGSYEGETDAKKEIAENMDDFTEKMETFKIEAANLAKVAADGGDLAALKPAFGKVGQSCKACHTDYREKN</sequence>
<evidence type="ECO:0000313" key="9">
    <source>
        <dbReference type="EMBL" id="CAA6825570.1"/>
    </source>
</evidence>
<keyword evidence="8" id="KW-0732">Signal</keyword>
<dbReference type="Pfam" id="PF01322">
    <property type="entry name" value="Cytochrom_C_2"/>
    <property type="match status" value="1"/>
</dbReference>
<reference evidence="9" key="1">
    <citation type="submission" date="2020-01" db="EMBL/GenBank/DDBJ databases">
        <authorList>
            <person name="Meier V. D."/>
            <person name="Meier V D."/>
        </authorList>
    </citation>
    <scope>NUCLEOTIDE SEQUENCE</scope>
    <source>
        <strain evidence="9">HLG_WM_MAG_08</strain>
    </source>
</reference>
<organism evidence="9">
    <name type="scientific">uncultured Thiotrichaceae bacterium</name>
    <dbReference type="NCBI Taxonomy" id="298394"/>
    <lineage>
        <taxon>Bacteria</taxon>
        <taxon>Pseudomonadati</taxon>
        <taxon>Pseudomonadota</taxon>
        <taxon>Gammaproteobacteria</taxon>
        <taxon>Thiotrichales</taxon>
        <taxon>Thiotrichaceae</taxon>
        <taxon>environmental samples</taxon>
    </lineage>
</organism>
<protein>
    <submittedName>
        <fullName evidence="9">Putative c'cytochrome</fullName>
    </submittedName>
</protein>
<dbReference type="InterPro" id="IPR015984">
    <property type="entry name" value="Cyt_c_prime_subgr"/>
</dbReference>
<comment type="PTM">
    <text evidence="7">Binds 1 heme group per subunit.</text>
</comment>
<dbReference type="AlphaFoldDB" id="A0A6S6U8F8"/>
<dbReference type="EMBL" id="CACVAV010000403">
    <property type="protein sequence ID" value="CAA6825570.1"/>
    <property type="molecule type" value="Genomic_DNA"/>
</dbReference>
<dbReference type="GO" id="GO:0042597">
    <property type="term" value="C:periplasmic space"/>
    <property type="evidence" value="ECO:0007669"/>
    <property type="project" value="InterPro"/>
</dbReference>